<evidence type="ECO:0000313" key="7">
    <source>
        <dbReference type="Proteomes" id="UP000460435"/>
    </source>
</evidence>
<dbReference type="PROSITE" id="PS50977">
    <property type="entry name" value="HTH_TETR_2"/>
    <property type="match status" value="1"/>
</dbReference>
<feature type="DNA-binding region" description="H-T-H motif" evidence="4">
    <location>
        <begin position="41"/>
        <end position="60"/>
    </location>
</feature>
<dbReference type="Pfam" id="PF00440">
    <property type="entry name" value="TetR_N"/>
    <property type="match status" value="1"/>
</dbReference>
<dbReference type="RefSeq" id="WP_162451663.1">
    <property type="nucleotide sequence ID" value="NZ_WLZY01000006.1"/>
</dbReference>
<dbReference type="Gene3D" id="1.10.357.10">
    <property type="entry name" value="Tetracycline Repressor, domain 2"/>
    <property type="match status" value="1"/>
</dbReference>
<evidence type="ECO:0000313" key="6">
    <source>
        <dbReference type="EMBL" id="NDL58961.1"/>
    </source>
</evidence>
<dbReference type="InterPro" id="IPR009057">
    <property type="entry name" value="Homeodomain-like_sf"/>
</dbReference>
<dbReference type="InterPro" id="IPR036271">
    <property type="entry name" value="Tet_transcr_reg_TetR-rel_C_sf"/>
</dbReference>
<comment type="caution">
    <text evidence="6">The sequence shown here is derived from an EMBL/GenBank/DDBJ whole genome shotgun (WGS) entry which is preliminary data.</text>
</comment>
<reference evidence="6 7" key="1">
    <citation type="submission" date="2019-11" db="EMBL/GenBank/DDBJ databases">
        <authorList>
            <person name="Li X.-J."/>
            <person name="Feng X.-M."/>
        </authorList>
    </citation>
    <scope>NUCLEOTIDE SEQUENCE [LARGE SCALE GENOMIC DNA]</scope>
    <source>
        <strain evidence="6 7">XMNu-373</strain>
    </source>
</reference>
<dbReference type="InterPro" id="IPR001647">
    <property type="entry name" value="HTH_TetR"/>
</dbReference>
<evidence type="ECO:0000259" key="5">
    <source>
        <dbReference type="PROSITE" id="PS50977"/>
    </source>
</evidence>
<dbReference type="EMBL" id="WLZY01000006">
    <property type="protein sequence ID" value="NDL58961.1"/>
    <property type="molecule type" value="Genomic_DNA"/>
</dbReference>
<dbReference type="GO" id="GO:0003700">
    <property type="term" value="F:DNA-binding transcription factor activity"/>
    <property type="evidence" value="ECO:0007669"/>
    <property type="project" value="TreeGrafter"/>
</dbReference>
<dbReference type="PRINTS" id="PR00455">
    <property type="entry name" value="HTHTETR"/>
</dbReference>
<dbReference type="InterPro" id="IPR050109">
    <property type="entry name" value="HTH-type_TetR-like_transc_reg"/>
</dbReference>
<dbReference type="PANTHER" id="PTHR30055">
    <property type="entry name" value="HTH-TYPE TRANSCRIPTIONAL REGULATOR RUTR"/>
    <property type="match status" value="1"/>
</dbReference>
<dbReference type="SUPFAM" id="SSF48498">
    <property type="entry name" value="Tetracyclin repressor-like, C-terminal domain"/>
    <property type="match status" value="1"/>
</dbReference>
<evidence type="ECO:0000256" key="1">
    <source>
        <dbReference type="ARBA" id="ARBA00023015"/>
    </source>
</evidence>
<evidence type="ECO:0000256" key="3">
    <source>
        <dbReference type="ARBA" id="ARBA00023163"/>
    </source>
</evidence>
<dbReference type="Gene3D" id="1.10.10.60">
    <property type="entry name" value="Homeodomain-like"/>
    <property type="match status" value="1"/>
</dbReference>
<keyword evidence="1" id="KW-0805">Transcription regulation</keyword>
<keyword evidence="3" id="KW-0804">Transcription</keyword>
<keyword evidence="7" id="KW-1185">Reference proteome</keyword>
<dbReference type="Proteomes" id="UP000460435">
    <property type="component" value="Unassembled WGS sequence"/>
</dbReference>
<evidence type="ECO:0000256" key="2">
    <source>
        <dbReference type="ARBA" id="ARBA00023125"/>
    </source>
</evidence>
<accession>A0A7K3M6M1</accession>
<protein>
    <submittedName>
        <fullName evidence="6">TetR family transcriptional regulator</fullName>
    </submittedName>
</protein>
<proteinExistence type="predicted"/>
<dbReference type="SUPFAM" id="SSF46689">
    <property type="entry name" value="Homeodomain-like"/>
    <property type="match status" value="1"/>
</dbReference>
<organism evidence="6 7">
    <name type="scientific">Phytoactinopolyspora mesophila</name>
    <dbReference type="NCBI Taxonomy" id="2650750"/>
    <lineage>
        <taxon>Bacteria</taxon>
        <taxon>Bacillati</taxon>
        <taxon>Actinomycetota</taxon>
        <taxon>Actinomycetes</taxon>
        <taxon>Jiangellales</taxon>
        <taxon>Jiangellaceae</taxon>
        <taxon>Phytoactinopolyspora</taxon>
    </lineage>
</organism>
<evidence type="ECO:0000256" key="4">
    <source>
        <dbReference type="PROSITE-ProRule" id="PRU00335"/>
    </source>
</evidence>
<keyword evidence="2 4" id="KW-0238">DNA-binding</keyword>
<gene>
    <name evidence="6" type="ORF">F7O44_17980</name>
</gene>
<dbReference type="GO" id="GO:0000976">
    <property type="term" value="F:transcription cis-regulatory region binding"/>
    <property type="evidence" value="ECO:0007669"/>
    <property type="project" value="TreeGrafter"/>
</dbReference>
<sequence>MRTESSPRGRKRSSFIEQARRAQIIEAATETVAEVGYSRASLAEIAQRAGISKSVISYHFEGKDELLEQVAARLFEETWAYMEPRVYGETSAGAQIREWVRSQLSFFSSHRVSFLAMVEIVTHYQPKEGSSPFAQAIEEEAAELARILRKGQQDGEFRDFDPRAVAVIIGQAVEGALGQWIADDTIDLDTHALALVDFIDHAIRSERG</sequence>
<name>A0A7K3M6M1_9ACTN</name>
<dbReference type="AlphaFoldDB" id="A0A7K3M6M1"/>
<feature type="domain" description="HTH tetR-type" evidence="5">
    <location>
        <begin position="18"/>
        <end position="78"/>
    </location>
</feature>
<dbReference type="PANTHER" id="PTHR30055:SF234">
    <property type="entry name" value="HTH-TYPE TRANSCRIPTIONAL REGULATOR BETI"/>
    <property type="match status" value="1"/>
</dbReference>